<protein>
    <submittedName>
        <fullName evidence="1">Uncharacterized protein</fullName>
    </submittedName>
</protein>
<dbReference type="Proteomes" id="UP000075809">
    <property type="component" value="Unassembled WGS sequence"/>
</dbReference>
<dbReference type="AlphaFoldDB" id="A0A151WGC7"/>
<accession>A0A151WGC7</accession>
<sequence>MSSGNIPNSLGLRLEAEPRHFANNGLVKIKCFAEVGSRIYEAERKVMKAYVNNQRLSAGDIHAAACSIRANILLQLFTAILALVLLTTVAVSRVSLPTTQGVWSREASMDVRARRKEENPEKRIPRELHSTALKKIFVKENETLTIQVDTATIISRVFQTPSMDQTAKFFYPNTLRTSYAQCGGNYEHTSTHMYTEYSQFSACVATASPEHIFSSGIKLSFNSTLATRHPKRKKGYDETKTVQSLRVNNSSTSIKNLSLTRRYPGAQAKNHPKRSNTWEITRTKRVLQVTRLQERTYPCNKIEAELLQFVIVFQVRHTKVYEPPPPKFQPCLSNEAISHQKYSTDASRNSSLGEAVAAAAVAAVSHWWLKIRIYDGICTHPAHHAKGERRCLHFGGNPGSLLRDVNRDGVLGHLPPPASLPSSQFSDGAEAVLPRSVSAVCRGARSSSVTPRGPSGRSM</sequence>
<evidence type="ECO:0000313" key="1">
    <source>
        <dbReference type="EMBL" id="KYQ46867.1"/>
    </source>
</evidence>
<keyword evidence="2" id="KW-1185">Reference proteome</keyword>
<organism evidence="1 2">
    <name type="scientific">Mycetomoellerius zeteki</name>
    <dbReference type="NCBI Taxonomy" id="64791"/>
    <lineage>
        <taxon>Eukaryota</taxon>
        <taxon>Metazoa</taxon>
        <taxon>Ecdysozoa</taxon>
        <taxon>Arthropoda</taxon>
        <taxon>Hexapoda</taxon>
        <taxon>Insecta</taxon>
        <taxon>Pterygota</taxon>
        <taxon>Neoptera</taxon>
        <taxon>Endopterygota</taxon>
        <taxon>Hymenoptera</taxon>
        <taxon>Apocrita</taxon>
        <taxon>Aculeata</taxon>
        <taxon>Formicoidea</taxon>
        <taxon>Formicidae</taxon>
        <taxon>Myrmicinae</taxon>
        <taxon>Mycetomoellerius</taxon>
    </lineage>
</organism>
<reference evidence="1 2" key="1">
    <citation type="submission" date="2015-09" db="EMBL/GenBank/DDBJ databases">
        <title>Trachymyrmex zeteki WGS genome.</title>
        <authorList>
            <person name="Nygaard S."/>
            <person name="Hu H."/>
            <person name="Boomsma J."/>
            <person name="Zhang G."/>
        </authorList>
    </citation>
    <scope>NUCLEOTIDE SEQUENCE [LARGE SCALE GENOMIC DNA]</scope>
    <source>
        <strain evidence="1">Tzet28-1</strain>
        <tissue evidence="1">Whole body</tissue>
    </source>
</reference>
<gene>
    <name evidence="1" type="ORF">ALC60_14158</name>
</gene>
<proteinExistence type="predicted"/>
<dbReference type="EMBL" id="KQ983185">
    <property type="protein sequence ID" value="KYQ46867.1"/>
    <property type="molecule type" value="Genomic_DNA"/>
</dbReference>
<name>A0A151WGC7_9HYME</name>
<evidence type="ECO:0000313" key="2">
    <source>
        <dbReference type="Proteomes" id="UP000075809"/>
    </source>
</evidence>